<evidence type="ECO:0000313" key="1">
    <source>
        <dbReference type="EMBL" id="WBM36354.1"/>
    </source>
</evidence>
<sequence length="48" mass="4976">MVGSAMVRLPRRGVVPLNGAVICMLSCSVRGKAGGQPHAGEQNKQADQ</sequence>
<dbReference type="RefSeq" id="WP_270115580.1">
    <property type="nucleotide sequence ID" value="NZ_CP096916.1"/>
</dbReference>
<keyword evidence="2" id="KW-1185">Reference proteome</keyword>
<organism evidence="1 2">
    <name type="scientific">Alcaligenes faecalis</name>
    <dbReference type="NCBI Taxonomy" id="511"/>
    <lineage>
        <taxon>Bacteria</taxon>
        <taxon>Pseudomonadati</taxon>
        <taxon>Pseudomonadota</taxon>
        <taxon>Betaproteobacteria</taxon>
        <taxon>Burkholderiales</taxon>
        <taxon>Alcaligenaceae</taxon>
        <taxon>Alcaligenes</taxon>
    </lineage>
</organism>
<dbReference type="EMBL" id="CP096916">
    <property type="protein sequence ID" value="WBM36354.1"/>
    <property type="molecule type" value="Genomic_DNA"/>
</dbReference>
<name>A0ABY7N298_ALCFA</name>
<dbReference type="Proteomes" id="UP001211866">
    <property type="component" value="Chromosome"/>
</dbReference>
<evidence type="ECO:0008006" key="3">
    <source>
        <dbReference type="Google" id="ProtNLM"/>
    </source>
</evidence>
<gene>
    <name evidence="1" type="ORF">M2J83_10990</name>
</gene>
<protein>
    <recommendedName>
        <fullName evidence="3">Lipoprotein</fullName>
    </recommendedName>
</protein>
<reference evidence="1 2" key="1">
    <citation type="submission" date="2022-05" db="EMBL/GenBank/DDBJ databases">
        <title>Complete sequence of strain NY11312.</title>
        <authorList>
            <person name="Zhou D."/>
        </authorList>
    </citation>
    <scope>NUCLEOTIDE SEQUENCE [LARGE SCALE GENOMIC DNA]</scope>
    <source>
        <strain evidence="1 2">NY11312</strain>
    </source>
</reference>
<proteinExistence type="predicted"/>
<evidence type="ECO:0000313" key="2">
    <source>
        <dbReference type="Proteomes" id="UP001211866"/>
    </source>
</evidence>
<accession>A0ABY7N298</accession>